<evidence type="ECO:0000313" key="3">
    <source>
        <dbReference type="Proteomes" id="UP000231259"/>
    </source>
</evidence>
<evidence type="ECO:0000313" key="2">
    <source>
        <dbReference type="EMBL" id="PIL19908.1"/>
    </source>
</evidence>
<evidence type="ECO:0000256" key="1">
    <source>
        <dbReference type="SAM" id="MobiDB-lite"/>
    </source>
</evidence>
<evidence type="ECO:0008006" key="4">
    <source>
        <dbReference type="Google" id="ProtNLM"/>
    </source>
</evidence>
<reference evidence="2 3" key="1">
    <citation type="submission" date="2013-09" db="EMBL/GenBank/DDBJ databases">
        <title>Genome sequencing of Phaeobacter antarcticus sp. nov. SM1211.</title>
        <authorList>
            <person name="Zhang X.-Y."/>
            <person name="Liu C."/>
            <person name="Chen X.-L."/>
            <person name="Xie B.-B."/>
            <person name="Qin Q.-L."/>
            <person name="Rong J.-C."/>
            <person name="Zhang Y.-Z."/>
        </authorList>
    </citation>
    <scope>NUCLEOTIDE SEQUENCE [LARGE SCALE GENOMIC DNA]</scope>
    <source>
        <strain evidence="2 3">SM1211</strain>
    </source>
</reference>
<name>A0A2G8RFQ9_9RHOB</name>
<dbReference type="Gene3D" id="1.10.10.10">
    <property type="entry name" value="Winged helix-like DNA-binding domain superfamily/Winged helix DNA-binding domain"/>
    <property type="match status" value="1"/>
</dbReference>
<dbReference type="InterPro" id="IPR036388">
    <property type="entry name" value="WH-like_DNA-bd_sf"/>
</dbReference>
<organism evidence="2 3">
    <name type="scientific">Puniceibacterium antarcticum</name>
    <dbReference type="NCBI Taxonomy" id="1206336"/>
    <lineage>
        <taxon>Bacteria</taxon>
        <taxon>Pseudomonadati</taxon>
        <taxon>Pseudomonadota</taxon>
        <taxon>Alphaproteobacteria</taxon>
        <taxon>Rhodobacterales</taxon>
        <taxon>Paracoccaceae</taxon>
        <taxon>Puniceibacterium</taxon>
    </lineage>
</organism>
<sequence length="154" mass="16879">MMGKPHPVELRQRVVDHVAEGNTQRSAAVRFKVSVKFVNDMVTLMKATGGLVPKVQSNGGGHGKLFPLKDWIGRRIAEKRDMTAAGLASEIAATHGMAVHRGSVWRLLRELGLTHKKRPAGRRAEAPRGRRPAPHLDQPAPALHGQHADADRVY</sequence>
<accession>A0A2G8RFQ9</accession>
<gene>
    <name evidence="2" type="ORF">P775_12195</name>
</gene>
<feature type="region of interest" description="Disordered" evidence="1">
    <location>
        <begin position="116"/>
        <end position="154"/>
    </location>
</feature>
<keyword evidence="3" id="KW-1185">Reference proteome</keyword>
<dbReference type="SUPFAM" id="SSF46689">
    <property type="entry name" value="Homeodomain-like"/>
    <property type="match status" value="1"/>
</dbReference>
<dbReference type="InterPro" id="IPR009057">
    <property type="entry name" value="Homeodomain-like_sf"/>
</dbReference>
<comment type="caution">
    <text evidence="2">The sequence shown here is derived from an EMBL/GenBank/DDBJ whole genome shotgun (WGS) entry which is preliminary data.</text>
</comment>
<dbReference type="AlphaFoldDB" id="A0A2G8RFQ9"/>
<dbReference type="EMBL" id="AWWI01000076">
    <property type="protein sequence ID" value="PIL19908.1"/>
    <property type="molecule type" value="Genomic_DNA"/>
</dbReference>
<dbReference type="Proteomes" id="UP000231259">
    <property type="component" value="Unassembled WGS sequence"/>
</dbReference>
<protein>
    <recommendedName>
        <fullName evidence="4">Transposase</fullName>
    </recommendedName>
</protein>
<proteinExistence type="predicted"/>